<dbReference type="PIRSF" id="PIRSF022950">
    <property type="entry name" value="PPase_methylesterase_euk"/>
    <property type="match status" value="1"/>
</dbReference>
<dbReference type="STRING" id="1051891.A0A0C3QPS5"/>
<dbReference type="Pfam" id="PF12697">
    <property type="entry name" value="Abhydrolase_6"/>
    <property type="match status" value="1"/>
</dbReference>
<name>A0A0C3QPS5_9AGAM</name>
<feature type="compositionally biased region" description="Low complexity" evidence="8">
    <location>
        <begin position="48"/>
        <end position="68"/>
    </location>
</feature>
<comment type="catalytic activity">
    <reaction evidence="5">
        <text>[phosphatase 2A protein]-C-terminal L-leucine methyl ester + H2O = [phosphatase 2A protein]-C-terminal L-leucine + methanol + H(+)</text>
        <dbReference type="Rhea" id="RHEA:48548"/>
        <dbReference type="Rhea" id="RHEA-COMP:12134"/>
        <dbReference type="Rhea" id="RHEA-COMP:12135"/>
        <dbReference type="ChEBI" id="CHEBI:15377"/>
        <dbReference type="ChEBI" id="CHEBI:15378"/>
        <dbReference type="ChEBI" id="CHEBI:17790"/>
        <dbReference type="ChEBI" id="CHEBI:90516"/>
        <dbReference type="ChEBI" id="CHEBI:90517"/>
        <dbReference type="EC" id="3.1.1.89"/>
    </reaction>
</comment>
<dbReference type="EMBL" id="KN822983">
    <property type="protein sequence ID" value="KIO29394.1"/>
    <property type="molecule type" value="Genomic_DNA"/>
</dbReference>
<proteinExistence type="inferred from homology"/>
<evidence type="ECO:0000313" key="11">
    <source>
        <dbReference type="Proteomes" id="UP000054248"/>
    </source>
</evidence>
<evidence type="ECO:0000259" key="9">
    <source>
        <dbReference type="Pfam" id="PF12697"/>
    </source>
</evidence>
<protein>
    <recommendedName>
        <fullName evidence="2 6">Protein phosphatase methylesterase 1</fullName>
        <shortName evidence="6">PME-1</shortName>
        <ecNumber evidence="6">3.1.1.-</ecNumber>
    </recommendedName>
</protein>
<evidence type="ECO:0000256" key="5">
    <source>
        <dbReference type="ARBA" id="ARBA00049203"/>
    </source>
</evidence>
<evidence type="ECO:0000256" key="6">
    <source>
        <dbReference type="PIRNR" id="PIRNR022950"/>
    </source>
</evidence>
<keyword evidence="4 6" id="KW-0378">Hydrolase</keyword>
<feature type="active site" evidence="7">
    <location>
        <position position="413"/>
    </location>
</feature>
<feature type="compositionally biased region" description="Pro residues" evidence="8">
    <location>
        <begin position="18"/>
        <end position="27"/>
    </location>
</feature>
<feature type="compositionally biased region" description="Acidic residues" evidence="8">
    <location>
        <begin position="33"/>
        <end position="47"/>
    </location>
</feature>
<keyword evidence="11" id="KW-1185">Reference proteome</keyword>
<dbReference type="PANTHER" id="PTHR14189">
    <property type="entry name" value="PROTEIN PHOSPHATASE METHYLESTERASE-1 RELATED"/>
    <property type="match status" value="1"/>
</dbReference>
<evidence type="ECO:0000256" key="3">
    <source>
        <dbReference type="ARBA" id="ARBA00022487"/>
    </source>
</evidence>
<dbReference type="EC" id="3.1.1.-" evidence="6"/>
<feature type="region of interest" description="Disordered" evidence="8">
    <location>
        <begin position="169"/>
        <end position="218"/>
    </location>
</feature>
<dbReference type="AlphaFoldDB" id="A0A0C3QPS5"/>
<feature type="active site" evidence="7">
    <location>
        <position position="282"/>
    </location>
</feature>
<comment type="function">
    <text evidence="6">Demethylates proteins that have been reversibly carboxymethylated.</text>
</comment>
<reference evidence="10 11" key="1">
    <citation type="submission" date="2014-04" db="EMBL/GenBank/DDBJ databases">
        <authorList>
            <consortium name="DOE Joint Genome Institute"/>
            <person name="Kuo A."/>
            <person name="Girlanda M."/>
            <person name="Perotto S."/>
            <person name="Kohler A."/>
            <person name="Nagy L.G."/>
            <person name="Floudas D."/>
            <person name="Copeland A."/>
            <person name="Barry K.W."/>
            <person name="Cichocki N."/>
            <person name="Veneault-Fourrey C."/>
            <person name="LaButti K."/>
            <person name="Lindquist E.A."/>
            <person name="Lipzen A."/>
            <person name="Lundell T."/>
            <person name="Morin E."/>
            <person name="Murat C."/>
            <person name="Sun H."/>
            <person name="Tunlid A."/>
            <person name="Henrissat B."/>
            <person name="Grigoriev I.V."/>
            <person name="Hibbett D.S."/>
            <person name="Martin F."/>
            <person name="Nordberg H.P."/>
            <person name="Cantor M.N."/>
            <person name="Hua S.X."/>
        </authorList>
    </citation>
    <scope>NUCLEOTIDE SEQUENCE [LARGE SCALE GENOMIC DNA]</scope>
    <source>
        <strain evidence="10 11">MUT 4182</strain>
    </source>
</reference>
<dbReference type="InterPro" id="IPR000073">
    <property type="entry name" value="AB_hydrolase_1"/>
</dbReference>
<sequence>MSDLARSALQARIAKLPNLPPIPPPSTKAPWAEEGDEEDEEEDEVDGLGDLPSSASASSKTTPSAAATGRRAPPSQRTADRLAAYSPISASAHFAQALSVSVPASGLDHRVYYSPPVPASSSATTDSSTVIACHHGAGYTGLSFACLAKEITTVTKGELGILSLDARSHGRTKPIQGDPALQPEIEDNAGTTSSSADRSAPPSISDATGDTTPSKLGASPIDLSIERLTEDFVQLIKKVYPDPAEAPSLLLLGHSMGGTVLVRACPILQDAKYRVSGVIVLDVVEGSALEAMPLMHGLLASRPAGFDSLEEAIEWHLSNRTIRNPTSARVSVPSMFTESTDDHMVKHKYVWRAPLHLTAPYWAGWFTGLSASFLAVRSARLLILAGTDRLDKTLMIGQMQGKFQLEVLPDVGHMLHEDNPEKIAGILVEFWKRNERLPIGFKVKKVGES</sequence>
<dbReference type="InterPro" id="IPR029058">
    <property type="entry name" value="AB_hydrolase_fold"/>
</dbReference>
<dbReference type="OrthoDB" id="194865at2759"/>
<dbReference type="HOGENOM" id="CLU_024818_3_1_1"/>
<evidence type="ECO:0000256" key="4">
    <source>
        <dbReference type="ARBA" id="ARBA00022801"/>
    </source>
</evidence>
<dbReference type="Proteomes" id="UP000054248">
    <property type="component" value="Unassembled WGS sequence"/>
</dbReference>
<reference evidence="11" key="2">
    <citation type="submission" date="2015-01" db="EMBL/GenBank/DDBJ databases">
        <title>Evolutionary Origins and Diversification of the Mycorrhizal Mutualists.</title>
        <authorList>
            <consortium name="DOE Joint Genome Institute"/>
            <consortium name="Mycorrhizal Genomics Consortium"/>
            <person name="Kohler A."/>
            <person name="Kuo A."/>
            <person name="Nagy L.G."/>
            <person name="Floudas D."/>
            <person name="Copeland A."/>
            <person name="Barry K.W."/>
            <person name="Cichocki N."/>
            <person name="Veneault-Fourrey C."/>
            <person name="LaButti K."/>
            <person name="Lindquist E.A."/>
            <person name="Lipzen A."/>
            <person name="Lundell T."/>
            <person name="Morin E."/>
            <person name="Murat C."/>
            <person name="Riley R."/>
            <person name="Ohm R."/>
            <person name="Sun H."/>
            <person name="Tunlid A."/>
            <person name="Henrissat B."/>
            <person name="Grigoriev I.V."/>
            <person name="Hibbett D.S."/>
            <person name="Martin F."/>
        </authorList>
    </citation>
    <scope>NUCLEOTIDE SEQUENCE [LARGE SCALE GENOMIC DNA]</scope>
    <source>
        <strain evidence="11">MUT 4182</strain>
    </source>
</reference>
<evidence type="ECO:0000256" key="8">
    <source>
        <dbReference type="SAM" id="MobiDB-lite"/>
    </source>
</evidence>
<dbReference type="Gene3D" id="3.40.50.1820">
    <property type="entry name" value="alpha/beta hydrolase"/>
    <property type="match status" value="1"/>
</dbReference>
<comment type="similarity">
    <text evidence="1 6">Belongs to the AB hydrolase superfamily.</text>
</comment>
<dbReference type="SUPFAM" id="SSF53474">
    <property type="entry name" value="alpha/beta-Hydrolases"/>
    <property type="match status" value="1"/>
</dbReference>
<dbReference type="InterPro" id="IPR016812">
    <property type="entry name" value="PPase_methylesterase_euk"/>
</dbReference>
<feature type="domain" description="AB hydrolase-1" evidence="9">
    <location>
        <begin position="133"/>
        <end position="424"/>
    </location>
</feature>
<evidence type="ECO:0000313" key="10">
    <source>
        <dbReference type="EMBL" id="KIO29394.1"/>
    </source>
</evidence>
<organism evidence="10 11">
    <name type="scientific">Tulasnella calospora MUT 4182</name>
    <dbReference type="NCBI Taxonomy" id="1051891"/>
    <lineage>
        <taxon>Eukaryota</taxon>
        <taxon>Fungi</taxon>
        <taxon>Dikarya</taxon>
        <taxon>Basidiomycota</taxon>
        <taxon>Agaricomycotina</taxon>
        <taxon>Agaricomycetes</taxon>
        <taxon>Cantharellales</taxon>
        <taxon>Tulasnellaceae</taxon>
        <taxon>Tulasnella</taxon>
    </lineage>
</organism>
<feature type="compositionally biased region" description="Polar residues" evidence="8">
    <location>
        <begin position="205"/>
        <end position="214"/>
    </location>
</feature>
<gene>
    <name evidence="10" type="ORF">M407DRAFT_21460</name>
</gene>
<feature type="region of interest" description="Disordered" evidence="8">
    <location>
        <begin position="1"/>
        <end position="79"/>
    </location>
</feature>
<dbReference type="GO" id="GO:0051723">
    <property type="term" value="F:protein methylesterase activity"/>
    <property type="evidence" value="ECO:0007669"/>
    <property type="project" value="UniProtKB-EC"/>
</dbReference>
<accession>A0A0C3QPS5</accession>
<evidence type="ECO:0000256" key="2">
    <source>
        <dbReference type="ARBA" id="ARBA00020672"/>
    </source>
</evidence>
<feature type="active site" evidence="7">
    <location>
        <position position="255"/>
    </location>
</feature>
<evidence type="ECO:0000256" key="7">
    <source>
        <dbReference type="PIRSR" id="PIRSR022950-1"/>
    </source>
</evidence>
<keyword evidence="3 6" id="KW-0719">Serine esterase</keyword>
<dbReference type="PANTHER" id="PTHR14189:SF0">
    <property type="entry name" value="PROTEIN PHOSPHATASE METHYLESTERASE 1"/>
    <property type="match status" value="1"/>
</dbReference>
<evidence type="ECO:0000256" key="1">
    <source>
        <dbReference type="ARBA" id="ARBA00008645"/>
    </source>
</evidence>